<organism evidence="1 2">
    <name type="scientific">Periplaneta americana</name>
    <name type="common">American cockroach</name>
    <name type="synonym">Blatta americana</name>
    <dbReference type="NCBI Taxonomy" id="6978"/>
    <lineage>
        <taxon>Eukaryota</taxon>
        <taxon>Metazoa</taxon>
        <taxon>Ecdysozoa</taxon>
        <taxon>Arthropoda</taxon>
        <taxon>Hexapoda</taxon>
        <taxon>Insecta</taxon>
        <taxon>Pterygota</taxon>
        <taxon>Neoptera</taxon>
        <taxon>Polyneoptera</taxon>
        <taxon>Dictyoptera</taxon>
        <taxon>Blattodea</taxon>
        <taxon>Blattoidea</taxon>
        <taxon>Blattidae</taxon>
        <taxon>Blattinae</taxon>
        <taxon>Periplaneta</taxon>
    </lineage>
</organism>
<evidence type="ECO:0000313" key="1">
    <source>
        <dbReference type="EMBL" id="KAJ4444658.1"/>
    </source>
</evidence>
<accession>A0ABQ8TDK2</accession>
<proteinExistence type="predicted"/>
<sequence length="184" mass="21601">MGESRNAYRVLVGRPGGKRPFGRPRRRWEDNIKKELREVRYDDRDWINLAKNRDQWRAYVRAAMTLRAPLSQAYLVTPGAVFIVPCEEPTMLLKRIEFPLQISQLMIEYYPTIRFEKSPDQILQIDEEKKQYYKPCCGYVKKKYSIDNWEVMGLFLVLEVQSQDLQDGKQPSLASPATVAVARR</sequence>
<keyword evidence="2" id="KW-1185">Reference proteome</keyword>
<dbReference type="Proteomes" id="UP001148838">
    <property type="component" value="Unassembled WGS sequence"/>
</dbReference>
<evidence type="ECO:0000313" key="2">
    <source>
        <dbReference type="Proteomes" id="UP001148838"/>
    </source>
</evidence>
<protein>
    <submittedName>
        <fullName evidence="1">Uncharacterized protein</fullName>
    </submittedName>
</protein>
<gene>
    <name evidence="1" type="ORF">ANN_06455</name>
</gene>
<name>A0ABQ8TDK2_PERAM</name>
<comment type="caution">
    <text evidence="1">The sequence shown here is derived from an EMBL/GenBank/DDBJ whole genome shotgun (WGS) entry which is preliminary data.</text>
</comment>
<reference evidence="1 2" key="1">
    <citation type="journal article" date="2022" name="Allergy">
        <title>Genome assembly and annotation of Periplaneta americana reveal a comprehensive cockroach allergen profile.</title>
        <authorList>
            <person name="Wang L."/>
            <person name="Xiong Q."/>
            <person name="Saelim N."/>
            <person name="Wang L."/>
            <person name="Nong W."/>
            <person name="Wan A.T."/>
            <person name="Shi M."/>
            <person name="Liu X."/>
            <person name="Cao Q."/>
            <person name="Hui J.H.L."/>
            <person name="Sookrung N."/>
            <person name="Leung T.F."/>
            <person name="Tungtrongchitr A."/>
            <person name="Tsui S.K.W."/>
        </authorList>
    </citation>
    <scope>NUCLEOTIDE SEQUENCE [LARGE SCALE GENOMIC DNA]</scope>
    <source>
        <strain evidence="1">PWHHKU_190912</strain>
    </source>
</reference>
<dbReference type="EMBL" id="JAJSOF020000011">
    <property type="protein sequence ID" value="KAJ4444658.1"/>
    <property type="molecule type" value="Genomic_DNA"/>
</dbReference>